<dbReference type="EMBL" id="CP021416">
    <property type="protein sequence ID" value="ARU47337.1"/>
    <property type="molecule type" value="Genomic_DNA"/>
</dbReference>
<dbReference type="Proteomes" id="UP000196005">
    <property type="component" value="Chromosome"/>
</dbReference>
<dbReference type="PANTHER" id="PTHR43137:SF1">
    <property type="entry name" value="DIHYDROOROTASE"/>
    <property type="match status" value="1"/>
</dbReference>
<dbReference type="GO" id="GO:0044205">
    <property type="term" value="P:'de novo' UMP biosynthetic process"/>
    <property type="evidence" value="ECO:0007669"/>
    <property type="project" value="UniProtKB-UniPathway"/>
</dbReference>
<dbReference type="AlphaFoldDB" id="A0A1Y0HGW9"/>
<dbReference type="GO" id="GO:0004151">
    <property type="term" value="F:dihydroorotase activity"/>
    <property type="evidence" value="ECO:0007669"/>
    <property type="project" value="UniProtKB-EC"/>
</dbReference>
<dbReference type="InterPro" id="IPR004721">
    <property type="entry name" value="DHOdimr"/>
</dbReference>
<dbReference type="KEGG" id="suls:Sdiek1_0154"/>
<dbReference type="PANTHER" id="PTHR43137">
    <property type="entry name" value="DIHYDROOROTASE"/>
    <property type="match status" value="1"/>
</dbReference>
<dbReference type="Gene3D" id="3.20.20.140">
    <property type="entry name" value="Metal-dependent hydrolases"/>
    <property type="match status" value="1"/>
</dbReference>
<dbReference type="GO" id="GO:0006207">
    <property type="term" value="P:'de novo' pyrimidine nucleobase biosynthetic process"/>
    <property type="evidence" value="ECO:0007669"/>
    <property type="project" value="TreeGrafter"/>
</dbReference>
<gene>
    <name evidence="1" type="ORF">Sdiek1_0154</name>
</gene>
<reference evidence="2" key="1">
    <citation type="submission" date="2017-05" db="EMBL/GenBank/DDBJ databases">
        <title>Dechlorination kinetics govern the competition between two new strains of the genus Sulfurospirillum.</title>
        <authorList>
            <person name="Buttet G.F."/>
            <person name="Murray A.M."/>
            <person name="Goris T."/>
            <person name="Burion M."/>
            <person name="Lin B."/>
            <person name="Rolle M."/>
            <person name="Maillard J."/>
        </authorList>
    </citation>
    <scope>NUCLEOTIDE SEQUENCE [LARGE SCALE GENOMIC DNA]</scope>
    <source>
        <strain evidence="2">SL2-1</strain>
    </source>
</reference>
<sequence length="105" mass="11888">MTHTLFSPLDMHLHLRDEAMLKVVAPLSAHSLAGGIIMPNVVPPITTIEAVLAYKERIINAIGSNVFEPLMTLFFRSDYSREIFRKSSFTCKGIEAIPIRHYNQF</sequence>
<name>A0A1Y0HGW9_9BACT</name>
<dbReference type="UniPathway" id="UPA00070">
    <property type="reaction ID" value="UER00117"/>
</dbReference>
<dbReference type="SUPFAM" id="SSF51556">
    <property type="entry name" value="Metallo-dependent hydrolases"/>
    <property type="match status" value="1"/>
</dbReference>
<evidence type="ECO:0000313" key="1">
    <source>
        <dbReference type="EMBL" id="ARU47337.1"/>
    </source>
</evidence>
<dbReference type="EC" id="3.5.2.3" evidence="1"/>
<keyword evidence="2" id="KW-1185">Reference proteome</keyword>
<protein>
    <submittedName>
        <fullName evidence="1">Dihydroorotase</fullName>
        <ecNumber evidence="1">3.5.2.3</ecNumber>
    </submittedName>
</protein>
<dbReference type="InterPro" id="IPR032466">
    <property type="entry name" value="Metal_Hydrolase"/>
</dbReference>
<keyword evidence="1" id="KW-0378">Hydrolase</keyword>
<dbReference type="GO" id="GO:0005829">
    <property type="term" value="C:cytosol"/>
    <property type="evidence" value="ECO:0007669"/>
    <property type="project" value="TreeGrafter"/>
</dbReference>
<organism evidence="1 2">
    <name type="scientific">Sulfurospirillum diekertiae</name>
    <dbReference type="NCBI Taxonomy" id="1854492"/>
    <lineage>
        <taxon>Bacteria</taxon>
        <taxon>Pseudomonadati</taxon>
        <taxon>Campylobacterota</taxon>
        <taxon>Epsilonproteobacteria</taxon>
        <taxon>Campylobacterales</taxon>
        <taxon>Sulfurospirillaceae</taxon>
        <taxon>Sulfurospirillum</taxon>
    </lineage>
</organism>
<evidence type="ECO:0000313" key="2">
    <source>
        <dbReference type="Proteomes" id="UP000196005"/>
    </source>
</evidence>
<accession>A0A1Y0HGW9</accession>
<proteinExistence type="predicted"/>